<comment type="caution">
    <text evidence="5">The sequence shown here is derived from an EMBL/GenBank/DDBJ whole genome shotgun (WGS) entry which is preliminary data.</text>
</comment>
<dbReference type="PROSITE" id="PS51206">
    <property type="entry name" value="SF3_HELICASE_1"/>
    <property type="match status" value="1"/>
</dbReference>
<dbReference type="SUPFAM" id="SSF52540">
    <property type="entry name" value="P-loop containing nucleoside triphosphate hydrolases"/>
    <property type="match status" value="1"/>
</dbReference>
<reference evidence="5 6" key="1">
    <citation type="submission" date="2010-10" db="EMBL/GenBank/DDBJ databases">
        <authorList>
            <person name="Durkin A.S."/>
            <person name="Madupu R."/>
            <person name="Torralba M."/>
            <person name="Gillis M."/>
            <person name="Methe B."/>
            <person name="Sutton G."/>
            <person name="Nelson K.E."/>
        </authorList>
    </citation>
    <scope>NUCLEOTIDE SEQUENCE [LARGE SCALE GENOMIC DNA]</scope>
    <source>
        <strain evidence="5 6">ACS-139-V-Col8</strain>
    </source>
</reference>
<dbReference type="GO" id="GO:0005524">
    <property type="term" value="F:ATP binding"/>
    <property type="evidence" value="ECO:0007669"/>
    <property type="project" value="UniProtKB-KW"/>
</dbReference>
<proteinExistence type="predicted"/>
<evidence type="ECO:0000256" key="2">
    <source>
        <dbReference type="ARBA" id="ARBA00022801"/>
    </source>
</evidence>
<dbReference type="InterPro" id="IPR027417">
    <property type="entry name" value="P-loop_NTPase"/>
</dbReference>
<dbReference type="Gene3D" id="3.40.50.300">
    <property type="entry name" value="P-loop containing nucleotide triphosphate hydrolases"/>
    <property type="match status" value="1"/>
</dbReference>
<dbReference type="Proteomes" id="UP000005990">
    <property type="component" value="Unassembled WGS sequence"/>
</dbReference>
<dbReference type="AlphaFoldDB" id="E4KQJ9"/>
<dbReference type="NCBIfam" id="TIGR01613">
    <property type="entry name" value="primase_Cterm"/>
    <property type="match status" value="1"/>
</dbReference>
<dbReference type="PANTHER" id="PTHR35372:SF2">
    <property type="entry name" value="SF3 HELICASE DOMAIN-CONTAINING PROTEIN"/>
    <property type="match status" value="1"/>
</dbReference>
<gene>
    <name evidence="5" type="ORF">HMPREF9257_0557</name>
</gene>
<dbReference type="RefSeq" id="WP_006418928.1">
    <property type="nucleotide sequence ID" value="NZ_AENN01000017.1"/>
</dbReference>
<sequence>MAVHYQLHVHPIPYTHKPNKEQAIQISKTITNASIVLTPQELADKVAQGHSVCLGVMNGTRAKANLIGQQVMMLDFDNTVVIEGTKHKVNDEDYVTIEDVLGSQWIQKHAAFIYKSFSYKENWQKFRVVIFLDRILKDHKVVTDTYKWLMHRFPQADPAPKDCSRIFFGGTEVTPINFENVWTPDQLVSTTKAKPDHKKFESVTPLNKRQASQIIRAYIDREYENLQEYGNALSAISVIGKAVLTGEIQEEWAREYVELLALDNKEWAEENQQKLNEFLGKQVDDIYSNYTFKDKFSAPSSSDKFNVFEFSQEFARDYQVYYYRDKLYVKQDIVWRSNENSILRAINESQQLTRASDNEVIHQLTKISEEFEGDIDSIQLANGFQVKGGKIVKGAVDNFTPYLLDVDYNPNAYSKDVDDFLNFLVMDRPELRVTVEELLGHIILLKGFPHSVFFFVGRSGANGKSTFLEMLNEWVGDMGSNISLDAFSDPTSIGELEDKIVNIGDDIDASYLDKSANFKALASGNTIMIRPIYQTPRRLKNTATLLFTANEMPTFKDKTGGIARRLVIVPCDNVVKKADFDLVSKLTTKEAKSYLLNLALKGVKNIAHNGGKITDNGVVNSMVQDYLEKSDSVAMYVDEEGITPNLDKKLVYQDYLNFCSAYGMKPQKVTSFTQKLIDLGYRVKDTYQMNKRVKLYIKDGM</sequence>
<dbReference type="PANTHER" id="PTHR35372">
    <property type="entry name" value="ATP BINDING PROTEIN-RELATED"/>
    <property type="match status" value="1"/>
</dbReference>
<dbReference type="InterPro" id="IPR006500">
    <property type="entry name" value="Helicase_put_C_phage/plasmid"/>
</dbReference>
<dbReference type="EMBL" id="AENN01000017">
    <property type="protein sequence ID" value="EFR30768.1"/>
    <property type="molecule type" value="Genomic_DNA"/>
</dbReference>
<keyword evidence="2" id="KW-0378">Hydrolase</keyword>
<dbReference type="Pfam" id="PF19263">
    <property type="entry name" value="DUF5906"/>
    <property type="match status" value="1"/>
</dbReference>
<dbReference type="InterPro" id="IPR045455">
    <property type="entry name" value="NrS-1_pol-like_helicase"/>
</dbReference>
<dbReference type="OrthoDB" id="9763644at2"/>
<dbReference type="GO" id="GO:0016787">
    <property type="term" value="F:hydrolase activity"/>
    <property type="evidence" value="ECO:0007669"/>
    <property type="project" value="UniProtKB-KW"/>
</dbReference>
<evidence type="ECO:0000313" key="5">
    <source>
        <dbReference type="EMBL" id="EFR30768.1"/>
    </source>
</evidence>
<keyword evidence="3" id="KW-0067">ATP-binding</keyword>
<evidence type="ECO:0000256" key="3">
    <source>
        <dbReference type="ARBA" id="ARBA00022840"/>
    </source>
</evidence>
<evidence type="ECO:0000313" key="6">
    <source>
        <dbReference type="Proteomes" id="UP000005990"/>
    </source>
</evidence>
<keyword evidence="6" id="KW-1185">Reference proteome</keyword>
<organism evidence="5 6">
    <name type="scientific">Eremococcus coleocola ACS-139-V-Col8</name>
    <dbReference type="NCBI Taxonomy" id="908337"/>
    <lineage>
        <taxon>Bacteria</taxon>
        <taxon>Bacillati</taxon>
        <taxon>Bacillota</taxon>
        <taxon>Bacilli</taxon>
        <taxon>Lactobacillales</taxon>
        <taxon>Aerococcaceae</taxon>
        <taxon>Eremococcus</taxon>
    </lineage>
</organism>
<feature type="domain" description="SF3 helicase" evidence="4">
    <location>
        <begin position="430"/>
        <end position="584"/>
    </location>
</feature>
<name>E4KQJ9_9LACT</name>
<dbReference type="STRING" id="908337.HMPREF9257_0557"/>
<dbReference type="InterPro" id="IPR014015">
    <property type="entry name" value="Helicase_SF3_DNA-vir"/>
</dbReference>
<dbReference type="eggNOG" id="COG3378">
    <property type="taxonomic scope" value="Bacteria"/>
</dbReference>
<protein>
    <submittedName>
        <fullName evidence="5">Phage/plasmid primase, P4 family domain protein</fullName>
    </submittedName>
</protein>
<keyword evidence="1" id="KW-0547">Nucleotide-binding</keyword>
<evidence type="ECO:0000259" key="4">
    <source>
        <dbReference type="PROSITE" id="PS51206"/>
    </source>
</evidence>
<accession>E4KQJ9</accession>
<evidence type="ECO:0000256" key="1">
    <source>
        <dbReference type="ARBA" id="ARBA00022741"/>
    </source>
</evidence>
<dbReference type="InterPro" id="IPR051620">
    <property type="entry name" value="ORF904-like_C"/>
</dbReference>